<reference evidence="2 3" key="1">
    <citation type="submission" date="2019-03" db="EMBL/GenBank/DDBJ databases">
        <title>Genomic Encyclopedia of Type Strains, Phase III (KMG-III): the genomes of soil and plant-associated and newly described type strains.</title>
        <authorList>
            <person name="Whitman W."/>
        </authorList>
    </citation>
    <scope>NUCLEOTIDE SEQUENCE [LARGE SCALE GENOMIC DNA]</scope>
    <source>
        <strain evidence="2 3">VKM Ac-2573</strain>
    </source>
</reference>
<dbReference type="Gene3D" id="3.40.630.30">
    <property type="match status" value="1"/>
</dbReference>
<name>A0A4R8CL09_9ACTN</name>
<sequence>MTVPVGLAEQTEIAAYVDFAAGASASVRETLGISSRRIGDVQALVLREDPSGFFNRAGGFPTTESIRVDALSEVCDFFREQGLSQGALAIAPSLLPADWETTAAKSNLAPGGRYAKLGCEIETALAGIAGGAGGPGLRVGLVEPPQAREFATVMMATFGFAAPAMAEMTASCVGRANWQQYAVWDDGEIVAVGSIFVNGECADMFGGATVPGARGRGAQSALLTARLRGARAAGCRWMVAETGAEAPGEHNTSLHNLQRAGFERLYDRVTWVWRAV</sequence>
<comment type="caution">
    <text evidence="2">The sequence shown here is derived from an EMBL/GenBank/DDBJ whole genome shotgun (WGS) entry which is preliminary data.</text>
</comment>
<dbReference type="AlphaFoldDB" id="A0A4R8CL09"/>
<organism evidence="2 3">
    <name type="scientific">Kribbella pratensis</name>
    <dbReference type="NCBI Taxonomy" id="2512112"/>
    <lineage>
        <taxon>Bacteria</taxon>
        <taxon>Bacillati</taxon>
        <taxon>Actinomycetota</taxon>
        <taxon>Actinomycetes</taxon>
        <taxon>Propionibacteriales</taxon>
        <taxon>Kribbellaceae</taxon>
        <taxon>Kribbella</taxon>
    </lineage>
</organism>
<dbReference type="GO" id="GO:0016747">
    <property type="term" value="F:acyltransferase activity, transferring groups other than amino-acyl groups"/>
    <property type="evidence" value="ECO:0007669"/>
    <property type="project" value="InterPro"/>
</dbReference>
<dbReference type="SUPFAM" id="SSF55729">
    <property type="entry name" value="Acyl-CoA N-acyltransferases (Nat)"/>
    <property type="match status" value="1"/>
</dbReference>
<evidence type="ECO:0000259" key="1">
    <source>
        <dbReference type="PROSITE" id="PS51186"/>
    </source>
</evidence>
<dbReference type="OrthoDB" id="4712828at2"/>
<dbReference type="Pfam" id="PF00583">
    <property type="entry name" value="Acetyltransf_1"/>
    <property type="match status" value="1"/>
</dbReference>
<accession>A0A4R8CL09</accession>
<feature type="domain" description="N-acetyltransferase" evidence="1">
    <location>
        <begin position="137"/>
        <end position="276"/>
    </location>
</feature>
<gene>
    <name evidence="2" type="ORF">EV653_1841</name>
</gene>
<keyword evidence="3" id="KW-1185">Reference proteome</keyword>
<evidence type="ECO:0000313" key="3">
    <source>
        <dbReference type="Proteomes" id="UP000295146"/>
    </source>
</evidence>
<protein>
    <recommendedName>
        <fullName evidence="1">N-acetyltransferase domain-containing protein</fullName>
    </recommendedName>
</protein>
<dbReference type="CDD" id="cd04301">
    <property type="entry name" value="NAT_SF"/>
    <property type="match status" value="1"/>
</dbReference>
<proteinExistence type="predicted"/>
<dbReference type="EMBL" id="SODP01000001">
    <property type="protein sequence ID" value="TDW76683.1"/>
    <property type="molecule type" value="Genomic_DNA"/>
</dbReference>
<dbReference type="Proteomes" id="UP000295146">
    <property type="component" value="Unassembled WGS sequence"/>
</dbReference>
<dbReference type="InterPro" id="IPR000182">
    <property type="entry name" value="GNAT_dom"/>
</dbReference>
<evidence type="ECO:0000313" key="2">
    <source>
        <dbReference type="EMBL" id="TDW76683.1"/>
    </source>
</evidence>
<dbReference type="RefSeq" id="WP_134100079.1">
    <property type="nucleotide sequence ID" value="NZ_SODP01000001.1"/>
</dbReference>
<dbReference type="PROSITE" id="PS51186">
    <property type="entry name" value="GNAT"/>
    <property type="match status" value="1"/>
</dbReference>
<dbReference type="InterPro" id="IPR016181">
    <property type="entry name" value="Acyl_CoA_acyltransferase"/>
</dbReference>